<name>A0AA39CPB8_9EURO</name>
<evidence type="ECO:0000313" key="1">
    <source>
        <dbReference type="EMBL" id="KAJ9615085.1"/>
    </source>
</evidence>
<organism evidence="1 2">
    <name type="scientific">Cladophialophora chaetospira</name>
    <dbReference type="NCBI Taxonomy" id="386627"/>
    <lineage>
        <taxon>Eukaryota</taxon>
        <taxon>Fungi</taxon>
        <taxon>Dikarya</taxon>
        <taxon>Ascomycota</taxon>
        <taxon>Pezizomycotina</taxon>
        <taxon>Eurotiomycetes</taxon>
        <taxon>Chaetothyriomycetidae</taxon>
        <taxon>Chaetothyriales</taxon>
        <taxon>Herpotrichiellaceae</taxon>
        <taxon>Cladophialophora</taxon>
    </lineage>
</organism>
<sequence>MDSASSTSMEILNICPTGDLILRIGKECSPAEMIKCVLVSSETMTRLSPVFNTMLNGHFCESQLPLSSDHPPTLNIHEDNVPAMVTLCQILHQHKYARKLVTLAEIVGVGALGDMYKCQGAAEFWFHYQLLHRRISLADLSAKQIANIIQAAYLFDAEEVFYDFTKAAVTHVSFDKDGKDFAQGLGDVLPDEIQEALRESQVYHLMWIQAACKNLIGKLVDDKTDHACSGLEKRLARYTLALQRMRIRDRWSWIELSGPPVKQVADNHQDFAARQLLYEQSTRCQTDPCRSCSVDWSQIIKTEAAGFLKRVHGFCLTCIKRQNVNFTEVAENKCEEHELPSTWLADLNLK</sequence>
<comment type="caution">
    <text evidence="1">The sequence shown here is derived from an EMBL/GenBank/DDBJ whole genome shotgun (WGS) entry which is preliminary data.</text>
</comment>
<dbReference type="AlphaFoldDB" id="A0AA39CPB8"/>
<dbReference type="Proteomes" id="UP001172673">
    <property type="component" value="Unassembled WGS sequence"/>
</dbReference>
<gene>
    <name evidence="1" type="ORF">H2200_001159</name>
</gene>
<proteinExistence type="predicted"/>
<accession>A0AA39CPB8</accession>
<reference evidence="1" key="1">
    <citation type="submission" date="2022-10" db="EMBL/GenBank/DDBJ databases">
        <title>Culturing micro-colonial fungi from biological soil crusts in the Mojave desert and describing Neophaeococcomyces mojavensis, and introducing the new genera and species Taxawa tesnikishii.</title>
        <authorList>
            <person name="Kurbessoian T."/>
            <person name="Stajich J.E."/>
        </authorList>
    </citation>
    <scope>NUCLEOTIDE SEQUENCE</scope>
    <source>
        <strain evidence="1">TK_41</strain>
    </source>
</reference>
<evidence type="ECO:0008006" key="3">
    <source>
        <dbReference type="Google" id="ProtNLM"/>
    </source>
</evidence>
<keyword evidence="2" id="KW-1185">Reference proteome</keyword>
<evidence type="ECO:0000313" key="2">
    <source>
        <dbReference type="Proteomes" id="UP001172673"/>
    </source>
</evidence>
<dbReference type="EMBL" id="JAPDRK010000002">
    <property type="protein sequence ID" value="KAJ9615085.1"/>
    <property type="molecule type" value="Genomic_DNA"/>
</dbReference>
<protein>
    <recommendedName>
        <fullName evidence="3">BTB domain-containing protein</fullName>
    </recommendedName>
</protein>